<dbReference type="Proteomes" id="UP000007875">
    <property type="component" value="Unassembled WGS sequence"/>
</dbReference>
<dbReference type="HOGENOM" id="CLU_2276462_0_0_1"/>
<feature type="region of interest" description="Disordered" evidence="1">
    <location>
        <begin position="81"/>
        <end position="102"/>
    </location>
</feature>
<sequence length="102" mass="11584">MSNSGRILALRLLPVRCYRKFWSRRATKCVASLAFLFCIVVVIPRSDPRLYQQMRKSVPRDQINPSSTVESIRSDTGGAYFKSRRNKISGATKVPQEPTGKH</sequence>
<reference evidence="2" key="2">
    <citation type="submission" date="2025-08" db="UniProtKB">
        <authorList>
            <consortium name="Ensembl"/>
        </authorList>
    </citation>
    <scope>IDENTIFICATION</scope>
</reference>
<name>H2YQS3_CIOSA</name>
<dbReference type="GeneTree" id="ENSGT00940000163971"/>
<keyword evidence="3" id="KW-1185">Reference proteome</keyword>
<dbReference type="Ensembl" id="ENSCSAVT00000007781.1">
    <property type="protein sequence ID" value="ENSCSAVP00000007681.1"/>
    <property type="gene ID" value="ENSCSAVG00000004597.1"/>
</dbReference>
<dbReference type="AlphaFoldDB" id="H2YQS3"/>
<organism evidence="2 3">
    <name type="scientific">Ciona savignyi</name>
    <name type="common">Pacific transparent sea squirt</name>
    <dbReference type="NCBI Taxonomy" id="51511"/>
    <lineage>
        <taxon>Eukaryota</taxon>
        <taxon>Metazoa</taxon>
        <taxon>Chordata</taxon>
        <taxon>Tunicata</taxon>
        <taxon>Ascidiacea</taxon>
        <taxon>Phlebobranchia</taxon>
        <taxon>Cionidae</taxon>
        <taxon>Ciona</taxon>
    </lineage>
</organism>
<accession>H2YQS3</accession>
<evidence type="ECO:0000313" key="3">
    <source>
        <dbReference type="Proteomes" id="UP000007875"/>
    </source>
</evidence>
<evidence type="ECO:0000313" key="2">
    <source>
        <dbReference type="Ensembl" id="ENSCSAVP00000007681.1"/>
    </source>
</evidence>
<evidence type="ECO:0000256" key="1">
    <source>
        <dbReference type="SAM" id="MobiDB-lite"/>
    </source>
</evidence>
<proteinExistence type="predicted"/>
<reference evidence="3" key="1">
    <citation type="submission" date="2003-08" db="EMBL/GenBank/DDBJ databases">
        <authorList>
            <person name="Birren B."/>
            <person name="Nusbaum C."/>
            <person name="Abebe A."/>
            <person name="Abouelleil A."/>
            <person name="Adekoya E."/>
            <person name="Ait-zahra M."/>
            <person name="Allen N."/>
            <person name="Allen T."/>
            <person name="An P."/>
            <person name="Anderson M."/>
            <person name="Anderson S."/>
            <person name="Arachchi H."/>
            <person name="Armbruster J."/>
            <person name="Bachantsang P."/>
            <person name="Baldwin J."/>
            <person name="Barry A."/>
            <person name="Bayul T."/>
            <person name="Blitshsteyn B."/>
            <person name="Bloom T."/>
            <person name="Blye J."/>
            <person name="Boguslavskiy L."/>
            <person name="Borowsky M."/>
            <person name="Boukhgalter B."/>
            <person name="Brunache A."/>
            <person name="Butler J."/>
            <person name="Calixte N."/>
            <person name="Calvo S."/>
            <person name="Camarata J."/>
            <person name="Campo K."/>
            <person name="Chang J."/>
            <person name="Cheshatsang Y."/>
            <person name="Citroen M."/>
            <person name="Collymore A."/>
            <person name="Considine T."/>
            <person name="Cook A."/>
            <person name="Cooke P."/>
            <person name="Corum B."/>
            <person name="Cuomo C."/>
            <person name="David R."/>
            <person name="Dawoe T."/>
            <person name="Degray S."/>
            <person name="Dodge S."/>
            <person name="Dooley K."/>
            <person name="Dorje P."/>
            <person name="Dorjee K."/>
            <person name="Dorris L."/>
            <person name="Duffey N."/>
            <person name="Dupes A."/>
            <person name="Elkins T."/>
            <person name="Engels R."/>
            <person name="Erickson J."/>
            <person name="Farina A."/>
            <person name="Faro S."/>
            <person name="Ferreira P."/>
            <person name="Fischer H."/>
            <person name="Fitzgerald M."/>
            <person name="Foley K."/>
            <person name="Gage D."/>
            <person name="Galagan J."/>
            <person name="Gearin G."/>
            <person name="Gnerre S."/>
            <person name="Gnirke A."/>
            <person name="Goyette A."/>
            <person name="Graham J."/>
            <person name="Grandbois E."/>
            <person name="Gyaltsen K."/>
            <person name="Hafez N."/>
            <person name="Hagopian D."/>
            <person name="Hagos B."/>
            <person name="Hall J."/>
            <person name="Hatcher B."/>
            <person name="Heller A."/>
            <person name="Higgins H."/>
            <person name="Honan T."/>
            <person name="Horn A."/>
            <person name="Houde N."/>
            <person name="Hughes L."/>
            <person name="Hulme W."/>
            <person name="Husby E."/>
            <person name="Iliev I."/>
            <person name="Jaffe D."/>
            <person name="Jones C."/>
            <person name="Kamal M."/>
            <person name="Kamat A."/>
            <person name="Kamvysselis M."/>
            <person name="Karlsson E."/>
            <person name="Kells C."/>
            <person name="Kieu A."/>
            <person name="Kisner P."/>
            <person name="Kodira C."/>
            <person name="Kulbokas E."/>
            <person name="Labutti K."/>
            <person name="Lama D."/>
            <person name="Landers T."/>
            <person name="Leger J."/>
            <person name="Levine S."/>
            <person name="Lewis D."/>
            <person name="Lewis T."/>
            <person name="Lindblad-toh K."/>
            <person name="Liu X."/>
            <person name="Lokyitsang T."/>
            <person name="Lokyitsang Y."/>
            <person name="Lucien O."/>
            <person name="Lui A."/>
            <person name="Ma L.J."/>
            <person name="Mabbitt R."/>
            <person name="Macdonald J."/>
            <person name="Maclean C."/>
            <person name="Major J."/>
            <person name="Manning J."/>
            <person name="Marabella R."/>
            <person name="Maru K."/>
            <person name="Matthews C."/>
            <person name="Mauceli E."/>
            <person name="Mccarthy M."/>
            <person name="Mcdonough S."/>
            <person name="Mcghee T."/>
            <person name="Meldrim J."/>
            <person name="Meneus L."/>
            <person name="Mesirov J."/>
            <person name="Mihalev A."/>
            <person name="Mihova T."/>
            <person name="Mikkelsen T."/>
            <person name="Mlenga V."/>
            <person name="Moru K."/>
            <person name="Mozes J."/>
            <person name="Mulrain L."/>
            <person name="Munson G."/>
            <person name="Naylor J."/>
            <person name="Newes C."/>
            <person name="Nguyen C."/>
            <person name="Nguyen N."/>
            <person name="Nguyen T."/>
            <person name="Nicol R."/>
            <person name="Nielsen C."/>
            <person name="Nizzari M."/>
            <person name="Norbu C."/>
            <person name="Norbu N."/>
            <person name="O'donnell P."/>
            <person name="Okoawo O."/>
            <person name="O'leary S."/>
            <person name="Omotosho B."/>
            <person name="O'neill K."/>
            <person name="Osman S."/>
            <person name="Parker S."/>
            <person name="Perrin D."/>
            <person name="Phunkhang P."/>
            <person name="Piqani B."/>
            <person name="Purcell S."/>
            <person name="Rachupka T."/>
            <person name="Ramasamy U."/>
            <person name="Rameau R."/>
            <person name="Ray V."/>
            <person name="Raymond C."/>
            <person name="Retta R."/>
            <person name="Richardson S."/>
            <person name="Rise C."/>
            <person name="Rodriguez J."/>
            <person name="Rogers J."/>
            <person name="Rogov P."/>
            <person name="Rutman M."/>
            <person name="Schupbach R."/>
            <person name="Seaman C."/>
            <person name="Settipalli S."/>
            <person name="Sharpe T."/>
            <person name="Sheridan J."/>
            <person name="Sherpa N."/>
            <person name="Shi J."/>
            <person name="Smirnov S."/>
            <person name="Smith C."/>
            <person name="Sougnez C."/>
            <person name="Spencer B."/>
            <person name="Stalker J."/>
            <person name="Stange-thomann N."/>
            <person name="Stavropoulos S."/>
            <person name="Stetson K."/>
            <person name="Stone C."/>
            <person name="Stone S."/>
            <person name="Stubbs M."/>
            <person name="Talamas J."/>
            <person name="Tchuinga P."/>
            <person name="Tenzing P."/>
            <person name="Tesfaye S."/>
            <person name="Theodore J."/>
            <person name="Thoulutsang Y."/>
            <person name="Topham K."/>
            <person name="Towey S."/>
            <person name="Tsamla T."/>
            <person name="Tsomo N."/>
            <person name="Vallee D."/>
            <person name="Vassiliev H."/>
            <person name="Venkataraman V."/>
            <person name="Vinson J."/>
            <person name="Vo A."/>
            <person name="Wade C."/>
            <person name="Wang S."/>
            <person name="Wangchuk T."/>
            <person name="Wangdi T."/>
            <person name="Whittaker C."/>
            <person name="Wilkinson J."/>
            <person name="Wu Y."/>
            <person name="Wyman D."/>
            <person name="Yadav S."/>
            <person name="Yang S."/>
            <person name="Yang X."/>
            <person name="Yeager S."/>
            <person name="Yee E."/>
            <person name="Young G."/>
            <person name="Zainoun J."/>
            <person name="Zembeck L."/>
            <person name="Zimmer A."/>
            <person name="Zody M."/>
            <person name="Lander E."/>
        </authorList>
    </citation>
    <scope>NUCLEOTIDE SEQUENCE [LARGE SCALE GENOMIC DNA]</scope>
</reference>
<reference evidence="2" key="3">
    <citation type="submission" date="2025-09" db="UniProtKB">
        <authorList>
            <consortium name="Ensembl"/>
        </authorList>
    </citation>
    <scope>IDENTIFICATION</scope>
</reference>
<protein>
    <submittedName>
        <fullName evidence="2">Uncharacterized protein</fullName>
    </submittedName>
</protein>